<dbReference type="SUPFAM" id="SSF46785">
    <property type="entry name" value="Winged helix' DNA-binding domain"/>
    <property type="match status" value="1"/>
</dbReference>
<evidence type="ECO:0000313" key="2">
    <source>
        <dbReference type="EMBL" id="KAK2569407.1"/>
    </source>
</evidence>
<feature type="compositionally biased region" description="Basic and acidic residues" evidence="1">
    <location>
        <begin position="169"/>
        <end position="182"/>
    </location>
</feature>
<reference evidence="2" key="1">
    <citation type="journal article" date="2023" name="G3 (Bethesda)">
        <title>Whole genome assembly and annotation of the endangered Caribbean coral Acropora cervicornis.</title>
        <authorList>
            <person name="Selwyn J.D."/>
            <person name="Vollmer S.V."/>
        </authorList>
    </citation>
    <scope>NUCLEOTIDE SEQUENCE</scope>
    <source>
        <strain evidence="2">K2</strain>
    </source>
</reference>
<gene>
    <name evidence="2" type="ORF">P5673_006333</name>
</gene>
<dbReference type="AlphaFoldDB" id="A0AAD9QXM0"/>
<keyword evidence="3" id="KW-1185">Reference proteome</keyword>
<evidence type="ECO:0000256" key="1">
    <source>
        <dbReference type="SAM" id="MobiDB-lite"/>
    </source>
</evidence>
<dbReference type="Proteomes" id="UP001249851">
    <property type="component" value="Unassembled WGS sequence"/>
</dbReference>
<dbReference type="InterPro" id="IPR036390">
    <property type="entry name" value="WH_DNA-bd_sf"/>
</dbReference>
<protein>
    <submittedName>
        <fullName evidence="2">Uncharacterized protein</fullName>
    </submittedName>
</protein>
<feature type="region of interest" description="Disordered" evidence="1">
    <location>
        <begin position="169"/>
        <end position="197"/>
    </location>
</feature>
<proteinExistence type="predicted"/>
<feature type="non-terminal residue" evidence="2">
    <location>
        <position position="1"/>
    </location>
</feature>
<reference evidence="2" key="2">
    <citation type="journal article" date="2023" name="Science">
        <title>Genomic signatures of disease resistance in endangered staghorn corals.</title>
        <authorList>
            <person name="Vollmer S.V."/>
            <person name="Selwyn J.D."/>
            <person name="Despard B.A."/>
            <person name="Roesel C.L."/>
        </authorList>
    </citation>
    <scope>NUCLEOTIDE SEQUENCE</scope>
    <source>
        <strain evidence="2">K2</strain>
    </source>
</reference>
<sequence length="197" mass="22124">QDEAPPLHVCNDCAKGKYSGKCTDSTLVSLSSTALQATCLWRRTLLACSDLNRILPTNLARCLKVEMSIAQGLVKRLEKEGFVRSTSRGKRFGKVVNKTKLLSEGFHKYFSRKPSSELDSNIDKSEKAVHEKNYELEVNSLARVDNKKQNPKGSKRAISLKEEATEFEISHSQECDQDDLHMSKRRKASIARSPILV</sequence>
<dbReference type="EMBL" id="JARQWQ010000010">
    <property type="protein sequence ID" value="KAK2569407.1"/>
    <property type="molecule type" value="Genomic_DNA"/>
</dbReference>
<accession>A0AAD9QXM0</accession>
<evidence type="ECO:0000313" key="3">
    <source>
        <dbReference type="Proteomes" id="UP001249851"/>
    </source>
</evidence>
<organism evidence="2 3">
    <name type="scientific">Acropora cervicornis</name>
    <name type="common">Staghorn coral</name>
    <dbReference type="NCBI Taxonomy" id="6130"/>
    <lineage>
        <taxon>Eukaryota</taxon>
        <taxon>Metazoa</taxon>
        <taxon>Cnidaria</taxon>
        <taxon>Anthozoa</taxon>
        <taxon>Hexacorallia</taxon>
        <taxon>Scleractinia</taxon>
        <taxon>Astrocoeniina</taxon>
        <taxon>Acroporidae</taxon>
        <taxon>Acropora</taxon>
    </lineage>
</organism>
<name>A0AAD9QXM0_ACRCE</name>
<comment type="caution">
    <text evidence="2">The sequence shown here is derived from an EMBL/GenBank/DDBJ whole genome shotgun (WGS) entry which is preliminary data.</text>
</comment>